<reference evidence="2 3" key="1">
    <citation type="submission" date="2020-04" db="EMBL/GenBank/DDBJ databases">
        <title>Draft genome of Leeia sp. IMCC25680.</title>
        <authorList>
            <person name="Song J."/>
            <person name="Cho J.-C."/>
        </authorList>
    </citation>
    <scope>NUCLEOTIDE SEQUENCE [LARGE SCALE GENOMIC DNA]</scope>
    <source>
        <strain evidence="2 3">IMCC25680</strain>
    </source>
</reference>
<sequence>MSLLLRLTLFSCLWLLSTAHAAPPPQTVHDNPLEGLEDGDTETAPRFKRLQLRERPLQVKLSADGKVLRLSGSISTGAADKVANVLANAPQLRVVRLQSPGGLLGEAIRINQLLKARQVDIWVPSSCASACTIIFAAGKERYMAPKAEFGFHHHLNSSGKTDAEDDQQVREQLKAAGIPDVLLDGQFATPFDAMWLPTVRQLTRSDYVTDVVSRPPAGLASLPVLEPDEVNDLLEQDDEIRLLRKALPQLYETHLPLIQKAAAENDTLVPVWRAIQEFIYQGTQRILPYASDEAILARAARTKVVARAQMSLLEGYCPIFGVPAPNKQYSGDDTEDVRWLVNTLQHLRPEPVLTGLRAQILLEQTNEAAEAAGKVNLRLLKAGRRTEPGADNRPYCQALLDLYDWYDTLPLAQRVTVTRALLLD</sequence>
<dbReference type="EMBL" id="JABAIM010000001">
    <property type="protein sequence ID" value="NLR73631.1"/>
    <property type="molecule type" value="Genomic_DNA"/>
</dbReference>
<gene>
    <name evidence="2" type="ORF">HF682_00455</name>
</gene>
<organism evidence="2 3">
    <name type="scientific">Leeia aquatica</name>
    <dbReference type="NCBI Taxonomy" id="2725557"/>
    <lineage>
        <taxon>Bacteria</taxon>
        <taxon>Pseudomonadati</taxon>
        <taxon>Pseudomonadota</taxon>
        <taxon>Betaproteobacteria</taxon>
        <taxon>Neisseriales</taxon>
        <taxon>Leeiaceae</taxon>
        <taxon>Leeia</taxon>
    </lineage>
</organism>
<keyword evidence="1" id="KW-0732">Signal</keyword>
<evidence type="ECO:0000313" key="2">
    <source>
        <dbReference type="EMBL" id="NLR73631.1"/>
    </source>
</evidence>
<dbReference type="RefSeq" id="WP_168875298.1">
    <property type="nucleotide sequence ID" value="NZ_JABAIM010000001.1"/>
</dbReference>
<dbReference type="Gene3D" id="3.90.226.10">
    <property type="entry name" value="2-enoyl-CoA Hydratase, Chain A, domain 1"/>
    <property type="match status" value="1"/>
</dbReference>
<comment type="caution">
    <text evidence="2">The sequence shown here is derived from an EMBL/GenBank/DDBJ whole genome shotgun (WGS) entry which is preliminary data.</text>
</comment>
<dbReference type="AlphaFoldDB" id="A0A847RUW8"/>
<evidence type="ECO:0000256" key="1">
    <source>
        <dbReference type="SAM" id="SignalP"/>
    </source>
</evidence>
<dbReference type="InterPro" id="IPR029045">
    <property type="entry name" value="ClpP/crotonase-like_dom_sf"/>
</dbReference>
<dbReference type="SUPFAM" id="SSF52096">
    <property type="entry name" value="ClpP/crotonase"/>
    <property type="match status" value="1"/>
</dbReference>
<accession>A0A847RUW8</accession>
<evidence type="ECO:0000313" key="3">
    <source>
        <dbReference type="Proteomes" id="UP000587991"/>
    </source>
</evidence>
<protein>
    <submittedName>
        <fullName evidence="2">Uncharacterized protein</fullName>
    </submittedName>
</protein>
<proteinExistence type="predicted"/>
<dbReference type="Proteomes" id="UP000587991">
    <property type="component" value="Unassembled WGS sequence"/>
</dbReference>
<keyword evidence="3" id="KW-1185">Reference proteome</keyword>
<feature type="chain" id="PRO_5032728823" evidence="1">
    <location>
        <begin position="22"/>
        <end position="424"/>
    </location>
</feature>
<name>A0A847RUW8_9NEIS</name>
<feature type="signal peptide" evidence="1">
    <location>
        <begin position="1"/>
        <end position="21"/>
    </location>
</feature>